<proteinExistence type="predicted"/>
<evidence type="ECO:0000313" key="3">
    <source>
        <dbReference type="Proteomes" id="UP001165427"/>
    </source>
</evidence>
<dbReference type="AlphaFoldDB" id="A0AA41UJW0"/>
<dbReference type="Proteomes" id="UP001165427">
    <property type="component" value="Unassembled WGS sequence"/>
</dbReference>
<dbReference type="InterPro" id="IPR014756">
    <property type="entry name" value="Ig_E-set"/>
</dbReference>
<accession>A0AA41UJW0</accession>
<evidence type="ECO:0000259" key="1">
    <source>
        <dbReference type="Pfam" id="PF16561"/>
    </source>
</evidence>
<organism evidence="2 3">
    <name type="scientific">Desulfatitalea alkaliphila</name>
    <dbReference type="NCBI Taxonomy" id="2929485"/>
    <lineage>
        <taxon>Bacteria</taxon>
        <taxon>Pseudomonadati</taxon>
        <taxon>Thermodesulfobacteriota</taxon>
        <taxon>Desulfobacteria</taxon>
        <taxon>Desulfobacterales</taxon>
        <taxon>Desulfosarcinaceae</taxon>
        <taxon>Desulfatitalea</taxon>
    </lineage>
</organism>
<comment type="caution">
    <text evidence="2">The sequence shown here is derived from an EMBL/GenBank/DDBJ whole genome shotgun (WGS) entry which is preliminary data.</text>
</comment>
<protein>
    <submittedName>
        <fullName evidence="2">Glycogen-binding domain-containing protein</fullName>
    </submittedName>
</protein>
<dbReference type="Pfam" id="PF16561">
    <property type="entry name" value="AMPK1_CBM"/>
    <property type="match status" value="1"/>
</dbReference>
<dbReference type="EMBL" id="JALJRB010000009">
    <property type="protein sequence ID" value="MCJ8500862.1"/>
    <property type="molecule type" value="Genomic_DNA"/>
</dbReference>
<dbReference type="InterPro" id="IPR032640">
    <property type="entry name" value="AMPK1_CBM"/>
</dbReference>
<reference evidence="2" key="1">
    <citation type="submission" date="2022-04" db="EMBL/GenBank/DDBJ databases">
        <title>Desulfatitalea alkaliphila sp. nov., a novel anaerobic sulfate-reducing bacterium isolated from terrestrial mud volcano, Taman Peninsula, Russia.</title>
        <authorList>
            <person name="Khomyakova M.A."/>
            <person name="Merkel A.Y."/>
            <person name="Slobodkin A.I."/>
        </authorList>
    </citation>
    <scope>NUCLEOTIDE SEQUENCE</scope>
    <source>
        <strain evidence="2">M08but</strain>
    </source>
</reference>
<keyword evidence="3" id="KW-1185">Reference proteome</keyword>
<name>A0AA41UJW0_9BACT</name>
<dbReference type="RefSeq" id="WP_246906530.1">
    <property type="nucleotide sequence ID" value="NZ_JALJRB010000009.1"/>
</dbReference>
<dbReference type="PANTHER" id="PTHR47434:SF1">
    <property type="entry name" value="PROTEIN PTST HOMOLOG 2, CHLOROPLASTIC"/>
    <property type="match status" value="1"/>
</dbReference>
<gene>
    <name evidence="2" type="ORF">MRX98_09790</name>
</gene>
<feature type="domain" description="AMP-activated protein kinase glycogen-binding" evidence="1">
    <location>
        <begin position="18"/>
        <end position="94"/>
    </location>
</feature>
<dbReference type="InterPro" id="IPR013783">
    <property type="entry name" value="Ig-like_fold"/>
</dbReference>
<dbReference type="CDD" id="cd02859">
    <property type="entry name" value="E_set_AMPKbeta_like_N"/>
    <property type="match status" value="1"/>
</dbReference>
<sequence>MDIKPRGKAKRKRIDFEFEAPDAVSVFLAGSFNDWSLSKHPMKRSPGGVWKKSLVLVPGDYEYKIWVDGQWCNDPLNERSCANCFGGANNIVCVR</sequence>
<dbReference type="SUPFAM" id="SSF81296">
    <property type="entry name" value="E set domains"/>
    <property type="match status" value="1"/>
</dbReference>
<dbReference type="Gene3D" id="2.60.40.10">
    <property type="entry name" value="Immunoglobulins"/>
    <property type="match status" value="1"/>
</dbReference>
<dbReference type="PANTHER" id="PTHR47434">
    <property type="entry name" value="PROTEIN PTST HOMOLOG 3, CHLOROPLASTIC"/>
    <property type="match status" value="1"/>
</dbReference>
<evidence type="ECO:0000313" key="2">
    <source>
        <dbReference type="EMBL" id="MCJ8500862.1"/>
    </source>
</evidence>